<name>A0AAV4TD18_9ARAC</name>
<feature type="domain" description="EamA" evidence="6">
    <location>
        <begin position="46"/>
        <end position="177"/>
    </location>
</feature>
<reference evidence="7 8" key="1">
    <citation type="submission" date="2021-06" db="EMBL/GenBank/DDBJ databases">
        <title>Caerostris darwini draft genome.</title>
        <authorList>
            <person name="Kono N."/>
            <person name="Arakawa K."/>
        </authorList>
    </citation>
    <scope>NUCLEOTIDE SEQUENCE [LARGE SCALE GENOMIC DNA]</scope>
</reference>
<feature type="transmembrane region" description="Helical" evidence="5">
    <location>
        <begin position="197"/>
        <end position="217"/>
    </location>
</feature>
<feature type="transmembrane region" description="Helical" evidence="5">
    <location>
        <begin position="133"/>
        <end position="153"/>
    </location>
</feature>
<evidence type="ECO:0000256" key="1">
    <source>
        <dbReference type="ARBA" id="ARBA00004141"/>
    </source>
</evidence>
<proteinExistence type="predicted"/>
<feature type="transmembrane region" description="Helical" evidence="5">
    <location>
        <begin position="290"/>
        <end position="311"/>
    </location>
</feature>
<comment type="subcellular location">
    <subcellularLocation>
        <location evidence="1">Membrane</location>
        <topology evidence="1">Multi-pass membrane protein</topology>
    </subcellularLocation>
</comment>
<dbReference type="EMBL" id="BPLQ01009257">
    <property type="protein sequence ID" value="GIY42732.1"/>
    <property type="molecule type" value="Genomic_DNA"/>
</dbReference>
<keyword evidence="4 5" id="KW-0472">Membrane</keyword>
<comment type="caution">
    <text evidence="7">The sequence shown here is derived from an EMBL/GenBank/DDBJ whole genome shotgun (WGS) entry which is preliminary data.</text>
</comment>
<evidence type="ECO:0000313" key="8">
    <source>
        <dbReference type="Proteomes" id="UP001054837"/>
    </source>
</evidence>
<accession>A0AAV4TD18</accession>
<keyword evidence="8" id="KW-1185">Reference proteome</keyword>
<feature type="transmembrane region" description="Helical" evidence="5">
    <location>
        <begin position="259"/>
        <end position="278"/>
    </location>
</feature>
<feature type="transmembrane region" description="Helical" evidence="5">
    <location>
        <begin position="109"/>
        <end position="127"/>
    </location>
</feature>
<dbReference type="InterPro" id="IPR000620">
    <property type="entry name" value="EamA_dom"/>
</dbReference>
<protein>
    <submittedName>
        <fullName evidence="7">Solute carrier family 35 member G1</fullName>
    </submittedName>
</protein>
<organism evidence="7 8">
    <name type="scientific">Caerostris darwini</name>
    <dbReference type="NCBI Taxonomy" id="1538125"/>
    <lineage>
        <taxon>Eukaryota</taxon>
        <taxon>Metazoa</taxon>
        <taxon>Ecdysozoa</taxon>
        <taxon>Arthropoda</taxon>
        <taxon>Chelicerata</taxon>
        <taxon>Arachnida</taxon>
        <taxon>Araneae</taxon>
        <taxon>Araneomorphae</taxon>
        <taxon>Entelegynae</taxon>
        <taxon>Araneoidea</taxon>
        <taxon>Araneidae</taxon>
        <taxon>Caerostris</taxon>
    </lineage>
</organism>
<evidence type="ECO:0000259" key="6">
    <source>
        <dbReference type="Pfam" id="PF00892"/>
    </source>
</evidence>
<feature type="transmembrane region" description="Helical" evidence="5">
    <location>
        <begin position="160"/>
        <end position="177"/>
    </location>
</feature>
<evidence type="ECO:0000256" key="3">
    <source>
        <dbReference type="ARBA" id="ARBA00022989"/>
    </source>
</evidence>
<feature type="transmembrane region" description="Helical" evidence="5">
    <location>
        <begin position="229"/>
        <end position="247"/>
    </location>
</feature>
<feature type="transmembrane region" description="Helical" evidence="5">
    <location>
        <begin position="45"/>
        <end position="65"/>
    </location>
</feature>
<dbReference type="Pfam" id="PF00892">
    <property type="entry name" value="EamA"/>
    <property type="match status" value="1"/>
</dbReference>
<dbReference type="SUPFAM" id="SSF103481">
    <property type="entry name" value="Multidrug resistance efflux transporter EmrE"/>
    <property type="match status" value="2"/>
</dbReference>
<gene>
    <name evidence="7" type="primary">Slc35g1</name>
    <name evidence="7" type="ORF">CDAR_53541</name>
</gene>
<feature type="transmembrane region" description="Helical" evidence="5">
    <location>
        <begin position="317"/>
        <end position="337"/>
    </location>
</feature>
<dbReference type="GO" id="GO:0016020">
    <property type="term" value="C:membrane"/>
    <property type="evidence" value="ECO:0007669"/>
    <property type="project" value="UniProtKB-SubCell"/>
</dbReference>
<sequence length="354" mass="39211">MFPWKTKTYPVGKHISVINGSTDHILGSQHFEEKLQRRKFSLRPFLGFLYVFLCSTFILLASVIIKKLSYISTGQLSLIRNIGVTAACLPIAIYSVRNILGPRKQWAMLNIRSFLGSTALYLNLMAYRYLPLAVASIVMSSVPALVMVTARLYLKEPCGLIPSLAVVVTVCGVLLSIRLPEVLKDPSSITSSDPNYFFGLGCAVSCILILSITLVSLRKMQDVHFSVILLYFGVLGSLENVILTYIFEDFVLPRCGWDAILVMLVGVFGFTGHCFLTLSLQAEEAGLVSVMKSSTDIVISLILQVIFFSVVPDFYNLGGAALVIFSVSVIGFRKWLLQLPNGHRLKKKLKLLML</sequence>
<evidence type="ECO:0000256" key="4">
    <source>
        <dbReference type="ARBA" id="ARBA00023136"/>
    </source>
</evidence>
<dbReference type="AlphaFoldDB" id="A0AAV4TD18"/>
<dbReference type="InterPro" id="IPR037185">
    <property type="entry name" value="EmrE-like"/>
</dbReference>
<dbReference type="Proteomes" id="UP001054837">
    <property type="component" value="Unassembled WGS sequence"/>
</dbReference>
<keyword evidence="3 5" id="KW-1133">Transmembrane helix</keyword>
<feature type="transmembrane region" description="Helical" evidence="5">
    <location>
        <begin position="77"/>
        <end position="97"/>
    </location>
</feature>
<dbReference type="PANTHER" id="PTHR22911">
    <property type="entry name" value="ACYL-MALONYL CONDENSING ENZYME-RELATED"/>
    <property type="match status" value="1"/>
</dbReference>
<keyword evidence="2 5" id="KW-0812">Transmembrane</keyword>
<evidence type="ECO:0000313" key="7">
    <source>
        <dbReference type="EMBL" id="GIY42732.1"/>
    </source>
</evidence>
<dbReference type="PANTHER" id="PTHR22911:SF6">
    <property type="entry name" value="SOLUTE CARRIER FAMILY 35 MEMBER G1"/>
    <property type="match status" value="1"/>
</dbReference>
<evidence type="ECO:0000256" key="2">
    <source>
        <dbReference type="ARBA" id="ARBA00022692"/>
    </source>
</evidence>
<evidence type="ECO:0000256" key="5">
    <source>
        <dbReference type="SAM" id="Phobius"/>
    </source>
</evidence>